<dbReference type="RefSeq" id="WP_386093228.1">
    <property type="nucleotide sequence ID" value="NZ_JBHRXN010000032.1"/>
</dbReference>
<organism evidence="2 3">
    <name type="scientific">Vogesella facilis</name>
    <dbReference type="NCBI Taxonomy" id="1655232"/>
    <lineage>
        <taxon>Bacteria</taxon>
        <taxon>Pseudomonadati</taxon>
        <taxon>Pseudomonadota</taxon>
        <taxon>Betaproteobacteria</taxon>
        <taxon>Neisseriales</taxon>
        <taxon>Chromobacteriaceae</taxon>
        <taxon>Vogesella</taxon>
    </lineage>
</organism>
<evidence type="ECO:0000313" key="3">
    <source>
        <dbReference type="Proteomes" id="UP001595741"/>
    </source>
</evidence>
<name>A0ABV7RGS6_9NEIS</name>
<dbReference type="Proteomes" id="UP001595741">
    <property type="component" value="Unassembled WGS sequence"/>
</dbReference>
<dbReference type="EMBL" id="JBHRXN010000032">
    <property type="protein sequence ID" value="MFC3533479.1"/>
    <property type="molecule type" value="Genomic_DNA"/>
</dbReference>
<sequence length="74" mass="8016">MSNPRLALLWALLALTLAASGVNQALFLVLHHAAQSLPAVLWRLLSMAGEWTLVVALLLWRAARLPELLPPPSA</sequence>
<keyword evidence="1" id="KW-1133">Transmembrane helix</keyword>
<evidence type="ECO:0000256" key="1">
    <source>
        <dbReference type="SAM" id="Phobius"/>
    </source>
</evidence>
<proteinExistence type="predicted"/>
<keyword evidence="1" id="KW-0812">Transmembrane</keyword>
<evidence type="ECO:0000313" key="2">
    <source>
        <dbReference type="EMBL" id="MFC3533479.1"/>
    </source>
</evidence>
<gene>
    <name evidence="2" type="ORF">ACFOLG_14960</name>
</gene>
<keyword evidence="1" id="KW-0472">Membrane</keyword>
<reference evidence="3" key="1">
    <citation type="journal article" date="2019" name="Int. J. Syst. Evol. Microbiol.">
        <title>The Global Catalogue of Microorganisms (GCM) 10K type strain sequencing project: providing services to taxonomists for standard genome sequencing and annotation.</title>
        <authorList>
            <consortium name="The Broad Institute Genomics Platform"/>
            <consortium name="The Broad Institute Genome Sequencing Center for Infectious Disease"/>
            <person name="Wu L."/>
            <person name="Ma J."/>
        </authorList>
    </citation>
    <scope>NUCLEOTIDE SEQUENCE [LARGE SCALE GENOMIC DNA]</scope>
    <source>
        <strain evidence="3">KCTC 42742</strain>
    </source>
</reference>
<comment type="caution">
    <text evidence="2">The sequence shown here is derived from an EMBL/GenBank/DDBJ whole genome shotgun (WGS) entry which is preliminary data.</text>
</comment>
<accession>A0ABV7RGS6</accession>
<feature type="transmembrane region" description="Helical" evidence="1">
    <location>
        <begin position="40"/>
        <end position="60"/>
    </location>
</feature>
<protein>
    <submittedName>
        <fullName evidence="2">Uncharacterized protein</fullName>
    </submittedName>
</protein>
<keyword evidence="3" id="KW-1185">Reference proteome</keyword>